<dbReference type="EMBL" id="NFLC01000002">
    <property type="protein sequence ID" value="OUQ11559.1"/>
    <property type="molecule type" value="Genomic_DNA"/>
</dbReference>
<evidence type="ECO:0000313" key="2">
    <source>
        <dbReference type="Proteomes" id="UP000196074"/>
    </source>
</evidence>
<dbReference type="Proteomes" id="UP000196074">
    <property type="component" value="Unassembled WGS sequence"/>
</dbReference>
<sequence length="122" mass="14514">MAYFSLSILFEAFEAKTKISRKAYEHRIVLVQFPAKPDKATLIEYCKQHLTEEPYQTADGSLDFWQVSKIIDCFELVEEVPENIHTPLEVYSRYFADDFDSTREEILEKYFSDYVYEDQEND</sequence>
<accession>A0A0H2Q2Q9</accession>
<dbReference type="RefSeq" id="WP_016250844.1">
    <property type="nucleotide sequence ID" value="NZ_CP010060.1"/>
</dbReference>
<comment type="caution">
    <text evidence="1">The sequence shown here is derived from an EMBL/GenBank/DDBJ whole genome shotgun (WGS) entry which is preliminary data.</text>
</comment>
<name>A0A0H2Q2Q9_9ENTE</name>
<reference evidence="2" key="1">
    <citation type="submission" date="2017-04" db="EMBL/GenBank/DDBJ databases">
        <title>Function of individual gut microbiota members based on whole genome sequencing of pure cultures obtained from chicken caecum.</title>
        <authorList>
            <person name="Medvecky M."/>
            <person name="Cejkova D."/>
            <person name="Polansky O."/>
            <person name="Karasova D."/>
            <person name="Kubasova T."/>
            <person name="Cizek A."/>
            <person name="Rychlik I."/>
        </authorList>
    </citation>
    <scope>NUCLEOTIDE SEQUENCE [LARGE SCALE GENOMIC DNA]</scope>
    <source>
        <strain evidence="2">An144</strain>
    </source>
</reference>
<evidence type="ECO:0000313" key="1">
    <source>
        <dbReference type="EMBL" id="OUQ11559.1"/>
    </source>
</evidence>
<dbReference type="GeneID" id="60872532"/>
<dbReference type="AlphaFoldDB" id="A0A0H2Q2Q9"/>
<organism evidence="1 2">
    <name type="scientific">Enterococcus cecorum</name>
    <dbReference type="NCBI Taxonomy" id="44008"/>
    <lineage>
        <taxon>Bacteria</taxon>
        <taxon>Bacillati</taxon>
        <taxon>Bacillota</taxon>
        <taxon>Bacilli</taxon>
        <taxon>Lactobacillales</taxon>
        <taxon>Enterococcaceae</taxon>
        <taxon>Enterococcus</taxon>
    </lineage>
</organism>
<gene>
    <name evidence="1" type="ORF">B5E88_01485</name>
</gene>
<protein>
    <submittedName>
        <fullName evidence="1">Uncharacterized protein</fullName>
    </submittedName>
</protein>
<proteinExistence type="predicted"/>